<sequence>MIYLKKFVLGILITCPAIAIANTNNIPNPQTLSGDEADACSAILCLSSTTGRSVSECQNPLKRYFSIKGKKPHETISKRKSFLALCPTGEFSNKDEFLDDLANGSGYCGAAELNISQRESRVIQECKNVRGEQICTPITQWRINNKLPSHCQALFDNGYTDFKNIRYQGTPQWQSQPDFGNRPSGKWVE</sequence>
<feature type="signal peptide" evidence="2">
    <location>
        <begin position="1"/>
        <end position="21"/>
    </location>
</feature>
<gene>
    <name evidence="3" type="ORF">BUE93_22055</name>
</gene>
<evidence type="ECO:0000313" key="4">
    <source>
        <dbReference type="Proteomes" id="UP000239469"/>
    </source>
</evidence>
<feature type="region of interest" description="Disordered" evidence="1">
    <location>
        <begin position="170"/>
        <end position="189"/>
    </location>
</feature>
<accession>A0A2S9WYE6</accession>
<protein>
    <recommendedName>
        <fullName evidence="5">Conjugal transfer protein TrbM</fullName>
    </recommendedName>
</protein>
<dbReference type="RefSeq" id="WP_106078290.1">
    <property type="nucleotide sequence ID" value="NZ_MTBD01000124.1"/>
</dbReference>
<evidence type="ECO:0000256" key="2">
    <source>
        <dbReference type="SAM" id="SignalP"/>
    </source>
</evidence>
<evidence type="ECO:0000313" key="3">
    <source>
        <dbReference type="EMBL" id="PRP68488.1"/>
    </source>
</evidence>
<dbReference type="Proteomes" id="UP000239469">
    <property type="component" value="Unassembled WGS sequence"/>
</dbReference>
<reference evidence="3 4" key="1">
    <citation type="submission" date="2017-01" db="EMBL/GenBank/DDBJ databases">
        <title>New insights into the genetic diversity of Chromobacterium isolated from tropical freshwater lake.</title>
        <authorList>
            <person name="Santos A.B."/>
            <person name="Nascimento A.M."/>
            <person name="Da Silva P.C."/>
        </authorList>
    </citation>
    <scope>NUCLEOTIDE SEQUENCE [LARGE SCALE GENOMIC DNA]</scope>
    <source>
        <strain evidence="3 4">56AF</strain>
    </source>
</reference>
<dbReference type="EMBL" id="MTBD01000124">
    <property type="protein sequence ID" value="PRP68488.1"/>
    <property type="molecule type" value="Genomic_DNA"/>
</dbReference>
<feature type="chain" id="PRO_5015432273" description="Conjugal transfer protein TrbM" evidence="2">
    <location>
        <begin position="22"/>
        <end position="189"/>
    </location>
</feature>
<dbReference type="InterPro" id="IPR009989">
    <property type="entry name" value="TrbM"/>
</dbReference>
<dbReference type="AlphaFoldDB" id="A0A2S9WYE6"/>
<dbReference type="OrthoDB" id="9784009at2"/>
<evidence type="ECO:0000256" key="1">
    <source>
        <dbReference type="SAM" id="MobiDB-lite"/>
    </source>
</evidence>
<organism evidence="3 4">
    <name type="scientific">Chromobacterium amazonense</name>
    <dbReference type="NCBI Taxonomy" id="1382803"/>
    <lineage>
        <taxon>Bacteria</taxon>
        <taxon>Pseudomonadati</taxon>
        <taxon>Pseudomonadota</taxon>
        <taxon>Betaproteobacteria</taxon>
        <taxon>Neisseriales</taxon>
        <taxon>Chromobacteriaceae</taxon>
        <taxon>Chromobacterium</taxon>
    </lineage>
</organism>
<keyword evidence="2" id="KW-0732">Signal</keyword>
<name>A0A2S9WYE6_9NEIS</name>
<proteinExistence type="predicted"/>
<evidence type="ECO:0008006" key="5">
    <source>
        <dbReference type="Google" id="ProtNLM"/>
    </source>
</evidence>
<dbReference type="Pfam" id="PF07424">
    <property type="entry name" value="TrbM"/>
    <property type="match status" value="1"/>
</dbReference>
<comment type="caution">
    <text evidence="3">The sequence shown here is derived from an EMBL/GenBank/DDBJ whole genome shotgun (WGS) entry which is preliminary data.</text>
</comment>